<dbReference type="Pfam" id="PF05721">
    <property type="entry name" value="PhyH"/>
    <property type="match status" value="1"/>
</dbReference>
<keyword evidence="2" id="KW-0472">Membrane</keyword>
<dbReference type="OMA" id="HQDGVHL"/>
<evidence type="ECO:0000256" key="2">
    <source>
        <dbReference type="SAM" id="Phobius"/>
    </source>
</evidence>
<feature type="compositionally biased region" description="Low complexity" evidence="1">
    <location>
        <begin position="70"/>
        <end position="79"/>
    </location>
</feature>
<feature type="compositionally biased region" description="Basic and acidic residues" evidence="1">
    <location>
        <begin position="438"/>
        <end position="478"/>
    </location>
</feature>
<dbReference type="eggNOG" id="ENOG502T95V">
    <property type="taxonomic scope" value="Eukaryota"/>
</dbReference>
<dbReference type="AlphaFoldDB" id="K0TLL0"/>
<keyword evidence="4" id="KW-1185">Reference proteome</keyword>
<evidence type="ECO:0000256" key="1">
    <source>
        <dbReference type="SAM" id="MobiDB-lite"/>
    </source>
</evidence>
<feature type="region of interest" description="Disordered" evidence="1">
    <location>
        <begin position="1"/>
        <end position="101"/>
    </location>
</feature>
<feature type="compositionally biased region" description="Basic residues" evidence="1">
    <location>
        <begin position="80"/>
        <end position="92"/>
    </location>
</feature>
<feature type="compositionally biased region" description="Polar residues" evidence="1">
    <location>
        <begin position="21"/>
        <end position="30"/>
    </location>
</feature>
<keyword evidence="2" id="KW-1133">Transmembrane helix</keyword>
<feature type="transmembrane region" description="Helical" evidence="2">
    <location>
        <begin position="104"/>
        <end position="125"/>
    </location>
</feature>
<dbReference type="SUPFAM" id="SSF51197">
    <property type="entry name" value="Clavaminate synthase-like"/>
    <property type="match status" value="1"/>
</dbReference>
<keyword evidence="2" id="KW-0812">Transmembrane</keyword>
<comment type="caution">
    <text evidence="3">The sequence shown here is derived from an EMBL/GenBank/DDBJ whole genome shotgun (WGS) entry which is preliminary data.</text>
</comment>
<dbReference type="Proteomes" id="UP000266841">
    <property type="component" value="Unassembled WGS sequence"/>
</dbReference>
<reference evidence="3 4" key="1">
    <citation type="journal article" date="2012" name="Genome Biol.">
        <title>Genome and low-iron response of an oceanic diatom adapted to chronic iron limitation.</title>
        <authorList>
            <person name="Lommer M."/>
            <person name="Specht M."/>
            <person name="Roy A.S."/>
            <person name="Kraemer L."/>
            <person name="Andreson R."/>
            <person name="Gutowska M.A."/>
            <person name="Wolf J."/>
            <person name="Bergner S.V."/>
            <person name="Schilhabel M.B."/>
            <person name="Klostermeier U.C."/>
            <person name="Beiko R.G."/>
            <person name="Rosenstiel P."/>
            <person name="Hippler M."/>
            <person name="Laroche J."/>
        </authorList>
    </citation>
    <scope>NUCLEOTIDE SEQUENCE [LARGE SCALE GENOMIC DNA]</scope>
    <source>
        <strain evidence="3 4">CCMP1005</strain>
    </source>
</reference>
<dbReference type="EMBL" id="AGNL01006557">
    <property type="protein sequence ID" value="EJK71947.1"/>
    <property type="molecule type" value="Genomic_DNA"/>
</dbReference>
<dbReference type="PANTHER" id="PTHR37563">
    <property type="entry name" value="PHYTANOYL-COA DIOXYGENASE FAMILY PROTEIN (AFU_ORTHOLOGUE AFUA_2G03330)"/>
    <property type="match status" value="1"/>
</dbReference>
<proteinExistence type="predicted"/>
<evidence type="ECO:0008006" key="5">
    <source>
        <dbReference type="Google" id="ProtNLM"/>
    </source>
</evidence>
<evidence type="ECO:0000313" key="4">
    <source>
        <dbReference type="Proteomes" id="UP000266841"/>
    </source>
</evidence>
<evidence type="ECO:0000313" key="3">
    <source>
        <dbReference type="EMBL" id="EJK71947.1"/>
    </source>
</evidence>
<sequence>MDRPIRARTAPRRFTDGTYDANGTSKQPKTLKSKAQAETPARSSGRCRKATQRYDPEDDDGYDAQWAGNTKKSMSGKAKATGKKKQPKRPTNAKKVSDTSRSTLHPAVAGIALAFYILLILSNAFPCTILQVTHTDNGTPVVNATISQIRKGMKGKQKLLLVRIPQVVERSKLYEEAAKVIGEREAIALPYHGGRMWKVEVRVSDANGAMGSNKKAIGFHASTAKSKHEKEAPAKKTNYKELTPLFRWYRGSLVLATLPYILDDIVEVGNKMQAKKRWANGLKNDEELDSSDEEWEDERFIVEPETAFTMEASALTDSAYEDSYHPMPTITRSWISPDLQRFGTRKSALHHVDELVKRDLLIDRSLYGYGHNGARLRPVKPTRKQGLEAGMARFLRDGLWVVNQEEMWISQRRDVLVKKQEKMVAEEAKMGGEIPSADGDRKPAAKEAKVSEEEISPSREDTDHTKIPNEVGEAKSESKPAAVETLPAGALDEGAQPASSHVPAESKTAAVKASTLAENGSVDQSAKAVTDDSGTSDNSFDDGDKSPDLETKPSGVESEEIAVVATKRAKRGVKPPPVFKPSTHYCLKKDQIDLCHAACIEHYEKVMHTVKARSLYLELADGFDVLRERGRGRYDMELAAFDTDPKFSFLTDNKKAAWMPIIHKLLGEDAVLSHKGCFLSLKNSDTQVYHQDGVHLSKKFQKPCHAVNVFIPLLDMEMQNGPTEFSLGSHYLGYDGWVKENLYTPCVKAGTPIIFDYRLGHRGLGNRSDVVRPVVYLTYSAAKAGKEFRDEVNFSRKRYKKLGEFAEPSLTRDERAKKRKFC</sequence>
<protein>
    <recommendedName>
        <fullName evidence="5">Phytanoyl-CoA dioxygenase</fullName>
    </recommendedName>
</protein>
<organism evidence="3 4">
    <name type="scientific">Thalassiosira oceanica</name>
    <name type="common">Marine diatom</name>
    <dbReference type="NCBI Taxonomy" id="159749"/>
    <lineage>
        <taxon>Eukaryota</taxon>
        <taxon>Sar</taxon>
        <taxon>Stramenopiles</taxon>
        <taxon>Ochrophyta</taxon>
        <taxon>Bacillariophyta</taxon>
        <taxon>Coscinodiscophyceae</taxon>
        <taxon>Thalassiosirophycidae</taxon>
        <taxon>Thalassiosirales</taxon>
        <taxon>Thalassiosiraceae</taxon>
        <taxon>Thalassiosira</taxon>
    </lineage>
</organism>
<dbReference type="Gene3D" id="2.60.120.620">
    <property type="entry name" value="q2cbj1_9rhob like domain"/>
    <property type="match status" value="1"/>
</dbReference>
<name>K0TLL0_THAOC</name>
<dbReference type="InterPro" id="IPR051961">
    <property type="entry name" value="Fungal_Metabolite_Diox"/>
</dbReference>
<feature type="region of interest" description="Disordered" evidence="1">
    <location>
        <begin position="427"/>
        <end position="561"/>
    </location>
</feature>
<feature type="compositionally biased region" description="Basic and acidic residues" evidence="1">
    <location>
        <begin position="542"/>
        <end position="551"/>
    </location>
</feature>
<accession>K0TLL0</accession>
<gene>
    <name evidence="3" type="ORF">THAOC_06567</name>
</gene>
<dbReference type="PANTHER" id="PTHR37563:SF2">
    <property type="entry name" value="PHYTANOYL-COA DIOXYGENASE FAMILY PROTEIN (AFU_ORTHOLOGUE AFUA_2G03330)"/>
    <property type="match status" value="1"/>
</dbReference>
<dbReference type="InterPro" id="IPR008775">
    <property type="entry name" value="Phytyl_CoA_dOase-like"/>
</dbReference>
<dbReference type="OrthoDB" id="420046at2759"/>